<sequence>MIASPILALLDAVAIPWTASRAELMDRHGVRRDPWYDDDIVLLETPQPLVPGLMRPIGFRPVPRFAPWLPPVYLSGYVHQSGDPHRNLDMTAAALSTWLGPGRPSGVSNTRGWRWQEGLSIIELTCWPPELQPPGLQNRAHEREPRLAVACHLTICTGYRPPVTPEEQAGLDGFEEIGRLAETGLRIAGNDAPEYALEFIRDPGADAGRFTGRVGLSPGHLIFGWDELYVVAVERILRFELLHLTPARGPGGAFLYVHCATAIPAWPEKRLVMTGGLDLDRTEALAAKLARTTGKPVERSTAPDD</sequence>
<evidence type="ECO:0000313" key="2">
    <source>
        <dbReference type="Proteomes" id="UP000029995"/>
    </source>
</evidence>
<accession>A0A0A0CXF6</accession>
<dbReference type="Proteomes" id="UP000029995">
    <property type="component" value="Unassembled WGS sequence"/>
</dbReference>
<gene>
    <name evidence="1" type="ORF">P409_28910</name>
</gene>
<protein>
    <submittedName>
        <fullName evidence="1">Uncharacterized protein</fullName>
    </submittedName>
</protein>
<organism evidence="1 2">
    <name type="scientific">Inquilinus limosus MP06</name>
    <dbReference type="NCBI Taxonomy" id="1398085"/>
    <lineage>
        <taxon>Bacteria</taxon>
        <taxon>Pseudomonadati</taxon>
        <taxon>Pseudomonadota</taxon>
        <taxon>Alphaproteobacteria</taxon>
        <taxon>Rhodospirillales</taxon>
        <taxon>Rhodospirillaceae</taxon>
        <taxon>Inquilinus</taxon>
    </lineage>
</organism>
<dbReference type="OrthoDB" id="7374741at2"/>
<dbReference type="AlphaFoldDB" id="A0A0A0CXF6"/>
<dbReference type="EMBL" id="JANX01000586">
    <property type="protein sequence ID" value="KGM31146.1"/>
    <property type="molecule type" value="Genomic_DNA"/>
</dbReference>
<dbReference type="RefSeq" id="WP_034846572.1">
    <property type="nucleotide sequence ID" value="NZ_JANX01000586.1"/>
</dbReference>
<proteinExistence type="predicted"/>
<evidence type="ECO:0000313" key="1">
    <source>
        <dbReference type="EMBL" id="KGM31146.1"/>
    </source>
</evidence>
<comment type="caution">
    <text evidence="1">The sequence shown here is derived from an EMBL/GenBank/DDBJ whole genome shotgun (WGS) entry which is preliminary data.</text>
</comment>
<reference evidence="1 2" key="1">
    <citation type="submission" date="2014-01" db="EMBL/GenBank/DDBJ databases">
        <title>Genome sequence determination for a cystic fibrosis isolate, Inquilinus limosus.</title>
        <authorList>
            <person name="Pino M."/>
            <person name="Di Conza J."/>
            <person name="Gutkind G."/>
        </authorList>
    </citation>
    <scope>NUCLEOTIDE SEQUENCE [LARGE SCALE GENOMIC DNA]</scope>
    <source>
        <strain evidence="1 2">MP06</strain>
    </source>
</reference>
<name>A0A0A0CXF6_9PROT</name>